<comment type="caution">
    <text evidence="4">The sequence shown here is derived from an EMBL/GenBank/DDBJ whole genome shotgun (WGS) entry which is preliminary data.</text>
</comment>
<feature type="domain" description="Response regulatory" evidence="3">
    <location>
        <begin position="5"/>
        <end position="124"/>
    </location>
</feature>
<dbReference type="AlphaFoldDB" id="A0A917J3M6"/>
<feature type="modified residue" description="4-aspartylphosphate" evidence="2">
    <location>
        <position position="56"/>
    </location>
</feature>
<dbReference type="Pfam" id="PF00072">
    <property type="entry name" value="Response_reg"/>
    <property type="match status" value="1"/>
</dbReference>
<organism evidence="4 5">
    <name type="scientific">Filimonas zeae</name>
    <dbReference type="NCBI Taxonomy" id="1737353"/>
    <lineage>
        <taxon>Bacteria</taxon>
        <taxon>Pseudomonadati</taxon>
        <taxon>Bacteroidota</taxon>
        <taxon>Chitinophagia</taxon>
        <taxon>Chitinophagales</taxon>
        <taxon>Chitinophagaceae</taxon>
        <taxon>Filimonas</taxon>
    </lineage>
</organism>
<dbReference type="InterPro" id="IPR011006">
    <property type="entry name" value="CheY-like_superfamily"/>
</dbReference>
<evidence type="ECO:0000256" key="2">
    <source>
        <dbReference type="PROSITE-ProRule" id="PRU00169"/>
    </source>
</evidence>
<protein>
    <recommendedName>
        <fullName evidence="3">Response regulatory domain-containing protein</fullName>
    </recommendedName>
</protein>
<evidence type="ECO:0000313" key="5">
    <source>
        <dbReference type="Proteomes" id="UP000627292"/>
    </source>
</evidence>
<sequence length="148" mass="16365">MKKVNVIILDDDADDRMLLQEALDPGHFNIVASCSSGLDLLSFLAENPCPDMIIADFYLPGMNSLDVLRRIRLRCAEPSFLYVVLSGANVEQDPLIHENLHLFDAVMEKPDEYKKLISLNADLISIARSRGKIQDEASGEMQGMAATG</sequence>
<reference evidence="4" key="2">
    <citation type="submission" date="2020-09" db="EMBL/GenBank/DDBJ databases">
        <authorList>
            <person name="Sun Q."/>
            <person name="Zhou Y."/>
        </authorList>
    </citation>
    <scope>NUCLEOTIDE SEQUENCE</scope>
    <source>
        <strain evidence="4">CGMCC 1.15290</strain>
    </source>
</reference>
<evidence type="ECO:0000256" key="1">
    <source>
        <dbReference type="ARBA" id="ARBA00022553"/>
    </source>
</evidence>
<dbReference type="SMART" id="SM00448">
    <property type="entry name" value="REC"/>
    <property type="match status" value="1"/>
</dbReference>
<dbReference type="InterPro" id="IPR050595">
    <property type="entry name" value="Bact_response_regulator"/>
</dbReference>
<dbReference type="Gene3D" id="3.40.50.2300">
    <property type="match status" value="1"/>
</dbReference>
<dbReference type="EMBL" id="BMIB01000004">
    <property type="protein sequence ID" value="GGH77926.1"/>
    <property type="molecule type" value="Genomic_DNA"/>
</dbReference>
<evidence type="ECO:0000259" key="3">
    <source>
        <dbReference type="PROSITE" id="PS50110"/>
    </source>
</evidence>
<dbReference type="RefSeq" id="WP_188956598.1">
    <property type="nucleotide sequence ID" value="NZ_BMIB01000004.1"/>
</dbReference>
<dbReference type="CDD" id="cd00156">
    <property type="entry name" value="REC"/>
    <property type="match status" value="1"/>
</dbReference>
<accession>A0A917J3M6</accession>
<dbReference type="InterPro" id="IPR001789">
    <property type="entry name" value="Sig_transdc_resp-reg_receiver"/>
</dbReference>
<dbReference type="PANTHER" id="PTHR44591">
    <property type="entry name" value="STRESS RESPONSE REGULATOR PROTEIN 1"/>
    <property type="match status" value="1"/>
</dbReference>
<dbReference type="PANTHER" id="PTHR44591:SF3">
    <property type="entry name" value="RESPONSE REGULATORY DOMAIN-CONTAINING PROTEIN"/>
    <property type="match status" value="1"/>
</dbReference>
<dbReference type="GO" id="GO:0000160">
    <property type="term" value="P:phosphorelay signal transduction system"/>
    <property type="evidence" value="ECO:0007669"/>
    <property type="project" value="InterPro"/>
</dbReference>
<keyword evidence="5" id="KW-1185">Reference proteome</keyword>
<gene>
    <name evidence="4" type="ORF">GCM10011379_45010</name>
</gene>
<name>A0A917J3M6_9BACT</name>
<proteinExistence type="predicted"/>
<evidence type="ECO:0000313" key="4">
    <source>
        <dbReference type="EMBL" id="GGH77926.1"/>
    </source>
</evidence>
<dbReference type="SUPFAM" id="SSF52172">
    <property type="entry name" value="CheY-like"/>
    <property type="match status" value="1"/>
</dbReference>
<keyword evidence="1 2" id="KW-0597">Phosphoprotein</keyword>
<dbReference type="Proteomes" id="UP000627292">
    <property type="component" value="Unassembled WGS sequence"/>
</dbReference>
<reference evidence="4" key="1">
    <citation type="journal article" date="2014" name="Int. J. Syst. Evol. Microbiol.">
        <title>Complete genome sequence of Corynebacterium casei LMG S-19264T (=DSM 44701T), isolated from a smear-ripened cheese.</title>
        <authorList>
            <consortium name="US DOE Joint Genome Institute (JGI-PGF)"/>
            <person name="Walter F."/>
            <person name="Albersmeier A."/>
            <person name="Kalinowski J."/>
            <person name="Ruckert C."/>
        </authorList>
    </citation>
    <scope>NUCLEOTIDE SEQUENCE</scope>
    <source>
        <strain evidence="4">CGMCC 1.15290</strain>
    </source>
</reference>
<dbReference type="PROSITE" id="PS50110">
    <property type="entry name" value="RESPONSE_REGULATORY"/>
    <property type="match status" value="1"/>
</dbReference>